<dbReference type="EnsemblProtists" id="EOD13731">
    <property type="protein sequence ID" value="EOD13731"/>
    <property type="gene ID" value="EMIHUDRAFT_459492"/>
</dbReference>
<evidence type="ECO:0000313" key="2">
    <source>
        <dbReference type="Proteomes" id="UP000013827"/>
    </source>
</evidence>
<dbReference type="GeneID" id="17259888"/>
<dbReference type="KEGG" id="ehx:EMIHUDRAFT_459492"/>
<dbReference type="HOGENOM" id="CLU_1672531_0_0_1"/>
<dbReference type="RefSeq" id="XP_005766160.1">
    <property type="nucleotide sequence ID" value="XM_005766103.1"/>
</dbReference>
<reference evidence="2" key="1">
    <citation type="journal article" date="2013" name="Nature">
        <title>Pan genome of the phytoplankton Emiliania underpins its global distribution.</title>
        <authorList>
            <person name="Read B.A."/>
            <person name="Kegel J."/>
            <person name="Klute M.J."/>
            <person name="Kuo A."/>
            <person name="Lefebvre S.C."/>
            <person name="Maumus F."/>
            <person name="Mayer C."/>
            <person name="Miller J."/>
            <person name="Monier A."/>
            <person name="Salamov A."/>
            <person name="Young J."/>
            <person name="Aguilar M."/>
            <person name="Claverie J.M."/>
            <person name="Frickenhaus S."/>
            <person name="Gonzalez K."/>
            <person name="Herman E.K."/>
            <person name="Lin Y.C."/>
            <person name="Napier J."/>
            <person name="Ogata H."/>
            <person name="Sarno A.F."/>
            <person name="Shmutz J."/>
            <person name="Schroeder D."/>
            <person name="de Vargas C."/>
            <person name="Verret F."/>
            <person name="von Dassow P."/>
            <person name="Valentin K."/>
            <person name="Van de Peer Y."/>
            <person name="Wheeler G."/>
            <person name="Dacks J.B."/>
            <person name="Delwiche C.F."/>
            <person name="Dyhrman S.T."/>
            <person name="Glockner G."/>
            <person name="John U."/>
            <person name="Richards T."/>
            <person name="Worden A.Z."/>
            <person name="Zhang X."/>
            <person name="Grigoriev I.V."/>
            <person name="Allen A.E."/>
            <person name="Bidle K."/>
            <person name="Borodovsky M."/>
            <person name="Bowler C."/>
            <person name="Brownlee C."/>
            <person name="Cock J.M."/>
            <person name="Elias M."/>
            <person name="Gladyshev V.N."/>
            <person name="Groth M."/>
            <person name="Guda C."/>
            <person name="Hadaegh A."/>
            <person name="Iglesias-Rodriguez M.D."/>
            <person name="Jenkins J."/>
            <person name="Jones B.M."/>
            <person name="Lawson T."/>
            <person name="Leese F."/>
            <person name="Lindquist E."/>
            <person name="Lobanov A."/>
            <person name="Lomsadze A."/>
            <person name="Malik S.B."/>
            <person name="Marsh M.E."/>
            <person name="Mackinder L."/>
            <person name="Mock T."/>
            <person name="Mueller-Roeber B."/>
            <person name="Pagarete A."/>
            <person name="Parker M."/>
            <person name="Probert I."/>
            <person name="Quesneville H."/>
            <person name="Raines C."/>
            <person name="Rensing S.A."/>
            <person name="Riano-Pachon D.M."/>
            <person name="Richier S."/>
            <person name="Rokitta S."/>
            <person name="Shiraiwa Y."/>
            <person name="Soanes D.M."/>
            <person name="van der Giezen M."/>
            <person name="Wahlund T.M."/>
            <person name="Williams B."/>
            <person name="Wilson W."/>
            <person name="Wolfe G."/>
            <person name="Wurch L.L."/>
        </authorList>
    </citation>
    <scope>NUCLEOTIDE SEQUENCE</scope>
</reference>
<dbReference type="Proteomes" id="UP000013827">
    <property type="component" value="Unassembled WGS sequence"/>
</dbReference>
<keyword evidence="2" id="KW-1185">Reference proteome</keyword>
<dbReference type="RefSeq" id="XP_005793774.1">
    <property type="nucleotide sequence ID" value="XM_005793717.1"/>
</dbReference>
<organism evidence="1 2">
    <name type="scientific">Emiliania huxleyi (strain CCMP1516)</name>
    <dbReference type="NCBI Taxonomy" id="280463"/>
    <lineage>
        <taxon>Eukaryota</taxon>
        <taxon>Haptista</taxon>
        <taxon>Haptophyta</taxon>
        <taxon>Prymnesiophyceae</taxon>
        <taxon>Isochrysidales</taxon>
        <taxon>Noelaerhabdaceae</taxon>
        <taxon>Emiliania</taxon>
    </lineage>
</organism>
<protein>
    <submittedName>
        <fullName evidence="1">Uncharacterized protein</fullName>
    </submittedName>
</protein>
<dbReference type="GeneID" id="17286615"/>
<name>A0A0D3IR46_EMIH1</name>
<dbReference type="AlphaFoldDB" id="A0A0D3IR46"/>
<accession>A0A0D3IR46</accession>
<evidence type="ECO:0000313" key="1">
    <source>
        <dbReference type="EnsemblProtists" id="EOD13731"/>
    </source>
</evidence>
<dbReference type="KEGG" id="ehx:EMIHUDRAFT_448766"/>
<dbReference type="EnsemblProtists" id="EOD41345">
    <property type="protein sequence ID" value="EOD41345"/>
    <property type="gene ID" value="EMIHUDRAFT_448766"/>
</dbReference>
<proteinExistence type="predicted"/>
<reference evidence="1" key="2">
    <citation type="submission" date="2024-10" db="UniProtKB">
        <authorList>
            <consortium name="EnsemblProtists"/>
        </authorList>
    </citation>
    <scope>IDENTIFICATION</scope>
</reference>
<sequence length="158" mass="16694">MPESTAKVAREDPADGQFAVVAERGSVLVDADTLSFLSGAADRQAPGGAALFHAPLSSVRLGLNLSDPAAVKLMVVPRARGPCWLCELPRDAATELLVRTLRARIADVHVLEAVSTADQILDANLERLARSPADLASLVRSVEAALARREAQGRPLLL</sequence>
<dbReference type="PaxDb" id="2903-EOD13731"/>